<keyword evidence="7" id="KW-0805">Transcription regulation</keyword>
<keyword evidence="5 12" id="KW-0863">Zinc-finger</keyword>
<evidence type="ECO:0000256" key="3">
    <source>
        <dbReference type="ARBA" id="ARBA00022723"/>
    </source>
</evidence>
<feature type="domain" description="C2H2-type" evidence="14">
    <location>
        <begin position="36"/>
        <end position="63"/>
    </location>
</feature>
<feature type="domain" description="C2H2-type" evidence="14">
    <location>
        <begin position="152"/>
        <end position="179"/>
    </location>
</feature>
<dbReference type="GeneTree" id="ENSGT00940000159246"/>
<evidence type="ECO:0000256" key="7">
    <source>
        <dbReference type="ARBA" id="ARBA00023015"/>
    </source>
</evidence>
<dbReference type="InterPro" id="IPR050331">
    <property type="entry name" value="Zinc_finger"/>
</dbReference>
<evidence type="ECO:0000259" key="14">
    <source>
        <dbReference type="PROSITE" id="PS50157"/>
    </source>
</evidence>
<dbReference type="PROSITE" id="PS50157">
    <property type="entry name" value="ZINC_FINGER_C2H2_2"/>
    <property type="match status" value="7"/>
</dbReference>
<evidence type="ECO:0000256" key="13">
    <source>
        <dbReference type="SAM" id="MobiDB-lite"/>
    </source>
</evidence>
<keyword evidence="16" id="KW-1185">Reference proteome</keyword>
<evidence type="ECO:0000256" key="10">
    <source>
        <dbReference type="ARBA" id="ARBA00023163"/>
    </source>
</evidence>
<dbReference type="FunFam" id="3.30.160.60:FF:000256">
    <property type="entry name" value="PLAG1 like zinc finger 2"/>
    <property type="match status" value="1"/>
</dbReference>
<dbReference type="Gene3D" id="3.30.160.60">
    <property type="entry name" value="Classic Zinc Finger"/>
    <property type="match status" value="6"/>
</dbReference>
<comment type="similarity">
    <text evidence="2">Belongs to the krueppel C2H2-type zinc-finger protein family.</text>
</comment>
<dbReference type="InterPro" id="IPR036236">
    <property type="entry name" value="Znf_C2H2_sf"/>
</dbReference>
<sequence length="480" mass="52509">MATVIPGDLDEVKDTQKVPSATGRRKRGEGKPRKNFPCHLCEKAFNSVEKLKVHSYSHTGERPYRCSQPDCSKAFVSKYKLLRHMATHSPEKTHKCNYCEKMFHRKDHLKNHLHTHDPNKEAFSCDECGKSYNTKLGFRRHQALHSANAGDLTCRVCLQTFPSTAELLEHLKSHAGKSSGGAKEKKHQCEHCDRRFYTRKDVRRHMVVHTGRKDFLCQYCAQRFGRKDHLTRHVKKSHTKELLKVKTEPLDLLDPFACGVPLPVKAELQSMMAMASGELGVYASPAQVDQAAGPLAMACPLEVEHAGLSAHQHPLKYQPGSTSYSMPGSEKEQPLKGEIESYLMELQNSMPSSSGGVAIPGAKLGLTSPVGALDEASVDASLSKLHGMAASDPLPSSSSSLDFSQLFNFLPLNGPPYGQPIPGSGLGIGYIQEEALSLPQPQDPSEPGGSVGLGALHGLSSPFTSNTGATTLPRFHQAFQ</sequence>
<feature type="domain" description="C2H2-type" evidence="14">
    <location>
        <begin position="94"/>
        <end position="121"/>
    </location>
</feature>
<dbReference type="STRING" id="1676925.ENSPKIP00000029097"/>
<keyword evidence="3" id="KW-0479">Metal-binding</keyword>
<accession>A0A3B3SEB6</accession>
<feature type="region of interest" description="Disordered" evidence="13">
    <location>
        <begin position="1"/>
        <end position="31"/>
    </location>
</feature>
<dbReference type="KEGG" id="pki:111847232"/>
<reference evidence="15" key="1">
    <citation type="submission" date="2025-08" db="UniProtKB">
        <authorList>
            <consortium name="Ensembl"/>
        </authorList>
    </citation>
    <scope>IDENTIFICATION</scope>
</reference>
<feature type="domain" description="C2H2-type" evidence="14">
    <location>
        <begin position="215"/>
        <end position="243"/>
    </location>
</feature>
<dbReference type="GO" id="GO:0005634">
    <property type="term" value="C:nucleus"/>
    <property type="evidence" value="ECO:0007669"/>
    <property type="project" value="UniProtKB-SubCell"/>
</dbReference>
<evidence type="ECO:0000256" key="11">
    <source>
        <dbReference type="ARBA" id="ARBA00023242"/>
    </source>
</evidence>
<protein>
    <submittedName>
        <fullName evidence="15">Pleiomorphic adenoma gene 1</fullName>
    </submittedName>
</protein>
<dbReference type="PANTHER" id="PTHR16515:SF49">
    <property type="entry name" value="GASTRULA ZINC FINGER PROTEIN XLCGF49.1-LIKE-RELATED"/>
    <property type="match status" value="1"/>
</dbReference>
<dbReference type="Ensembl" id="ENSPKIT00000009888.1">
    <property type="protein sequence ID" value="ENSPKIP00000029097.1"/>
    <property type="gene ID" value="ENSPKIG00000010471.1"/>
</dbReference>
<dbReference type="RefSeq" id="XP_023673999.1">
    <property type="nucleotide sequence ID" value="XM_023818231.2"/>
</dbReference>
<feature type="domain" description="C2H2-type" evidence="14">
    <location>
        <begin position="187"/>
        <end position="214"/>
    </location>
</feature>
<evidence type="ECO:0000256" key="5">
    <source>
        <dbReference type="ARBA" id="ARBA00022771"/>
    </source>
</evidence>
<evidence type="ECO:0000256" key="9">
    <source>
        <dbReference type="ARBA" id="ARBA00023159"/>
    </source>
</evidence>
<dbReference type="SUPFAM" id="SSF57667">
    <property type="entry name" value="beta-beta-alpha zinc fingers"/>
    <property type="match status" value="4"/>
</dbReference>
<comment type="subcellular location">
    <subcellularLocation>
        <location evidence="1">Nucleus</location>
    </subcellularLocation>
</comment>
<evidence type="ECO:0000256" key="1">
    <source>
        <dbReference type="ARBA" id="ARBA00004123"/>
    </source>
</evidence>
<evidence type="ECO:0000256" key="2">
    <source>
        <dbReference type="ARBA" id="ARBA00006991"/>
    </source>
</evidence>
<evidence type="ECO:0000256" key="12">
    <source>
        <dbReference type="PROSITE-ProRule" id="PRU00042"/>
    </source>
</evidence>
<evidence type="ECO:0000313" key="16">
    <source>
        <dbReference type="Proteomes" id="UP000261540"/>
    </source>
</evidence>
<name>A0A3B3SEB6_9TELE</name>
<dbReference type="GO" id="GO:0010468">
    <property type="term" value="P:regulation of gene expression"/>
    <property type="evidence" value="ECO:0007669"/>
    <property type="project" value="UniProtKB-ARBA"/>
</dbReference>
<dbReference type="Pfam" id="PF13912">
    <property type="entry name" value="zf-C2H2_6"/>
    <property type="match status" value="2"/>
</dbReference>
<keyword evidence="11" id="KW-0539">Nucleus</keyword>
<dbReference type="FunFam" id="3.30.160.60:FF:000231">
    <property type="entry name" value="PLAG1 like zinc finger 2"/>
    <property type="match status" value="1"/>
</dbReference>
<keyword evidence="8" id="KW-0238">DNA-binding</keyword>
<keyword evidence="6" id="KW-0862">Zinc</keyword>
<feature type="domain" description="C2H2-type" evidence="14">
    <location>
        <begin position="123"/>
        <end position="150"/>
    </location>
</feature>
<dbReference type="PANTHER" id="PTHR16515">
    <property type="entry name" value="PR DOMAIN ZINC FINGER PROTEIN"/>
    <property type="match status" value="1"/>
</dbReference>
<dbReference type="CTD" id="5324"/>
<dbReference type="FunFam" id="3.30.160.60:FF:000425">
    <property type="entry name" value="PLAG1 like zinc finger 1"/>
    <property type="match status" value="1"/>
</dbReference>
<reference evidence="15" key="2">
    <citation type="submission" date="2025-09" db="UniProtKB">
        <authorList>
            <consortium name="Ensembl"/>
        </authorList>
    </citation>
    <scope>IDENTIFICATION</scope>
</reference>
<dbReference type="GO" id="GO:0003677">
    <property type="term" value="F:DNA binding"/>
    <property type="evidence" value="ECO:0007669"/>
    <property type="project" value="UniProtKB-KW"/>
</dbReference>
<dbReference type="OrthoDB" id="3533395at2759"/>
<dbReference type="GO" id="GO:0008270">
    <property type="term" value="F:zinc ion binding"/>
    <property type="evidence" value="ECO:0007669"/>
    <property type="project" value="UniProtKB-KW"/>
</dbReference>
<dbReference type="GeneID" id="111847232"/>
<dbReference type="AlphaFoldDB" id="A0A3B3SEB6"/>
<dbReference type="GO" id="GO:0010557">
    <property type="term" value="P:positive regulation of macromolecule biosynthetic process"/>
    <property type="evidence" value="ECO:0007669"/>
    <property type="project" value="UniProtKB-ARBA"/>
</dbReference>
<proteinExistence type="inferred from homology"/>
<organism evidence="15 16">
    <name type="scientific">Paramormyrops kingsleyae</name>
    <dbReference type="NCBI Taxonomy" id="1676925"/>
    <lineage>
        <taxon>Eukaryota</taxon>
        <taxon>Metazoa</taxon>
        <taxon>Chordata</taxon>
        <taxon>Craniata</taxon>
        <taxon>Vertebrata</taxon>
        <taxon>Euteleostomi</taxon>
        <taxon>Actinopterygii</taxon>
        <taxon>Neopterygii</taxon>
        <taxon>Teleostei</taxon>
        <taxon>Osteoglossocephala</taxon>
        <taxon>Osteoglossomorpha</taxon>
        <taxon>Osteoglossiformes</taxon>
        <taxon>Mormyridae</taxon>
        <taxon>Paramormyrops</taxon>
    </lineage>
</organism>
<feature type="region of interest" description="Disordered" evidence="13">
    <location>
        <begin position="438"/>
        <end position="457"/>
    </location>
</feature>
<dbReference type="PROSITE" id="PS00028">
    <property type="entry name" value="ZINC_FINGER_C2H2_1"/>
    <property type="match status" value="7"/>
</dbReference>
<evidence type="ECO:0000313" key="15">
    <source>
        <dbReference type="Ensembl" id="ENSPKIP00000029097.1"/>
    </source>
</evidence>
<keyword evidence="4" id="KW-0677">Repeat</keyword>
<feature type="domain" description="C2H2-type" evidence="14">
    <location>
        <begin position="64"/>
        <end position="93"/>
    </location>
</feature>
<evidence type="ECO:0000256" key="6">
    <source>
        <dbReference type="ARBA" id="ARBA00022833"/>
    </source>
</evidence>
<dbReference type="SMART" id="SM00355">
    <property type="entry name" value="ZnF_C2H2"/>
    <property type="match status" value="7"/>
</dbReference>
<evidence type="ECO:0000256" key="4">
    <source>
        <dbReference type="ARBA" id="ARBA00022737"/>
    </source>
</evidence>
<dbReference type="FunFam" id="3.30.160.60:FF:000072">
    <property type="entry name" value="zinc finger protein 143 isoform X1"/>
    <property type="match status" value="1"/>
</dbReference>
<keyword evidence="10" id="KW-0804">Transcription</keyword>
<keyword evidence="9" id="KW-0010">Activator</keyword>
<evidence type="ECO:0000256" key="8">
    <source>
        <dbReference type="ARBA" id="ARBA00023125"/>
    </source>
</evidence>
<dbReference type="InterPro" id="IPR013087">
    <property type="entry name" value="Znf_C2H2_type"/>
</dbReference>
<dbReference type="Proteomes" id="UP000261540">
    <property type="component" value="Unplaced"/>
</dbReference>
<dbReference type="Pfam" id="PF00096">
    <property type="entry name" value="zf-C2H2"/>
    <property type="match status" value="3"/>
</dbReference>